<reference evidence="2 3" key="1">
    <citation type="submission" date="2021-01" db="EMBL/GenBank/DDBJ databases">
        <title>Whole genome shotgun sequence of Actinoplanes durhamensis NBRC 14914.</title>
        <authorList>
            <person name="Komaki H."/>
            <person name="Tamura T."/>
        </authorList>
    </citation>
    <scope>NUCLEOTIDE SEQUENCE [LARGE SCALE GENOMIC DNA]</scope>
    <source>
        <strain evidence="2 3">NBRC 14914</strain>
    </source>
</reference>
<evidence type="ECO:0000259" key="1">
    <source>
        <dbReference type="PROSITE" id="PS50234"/>
    </source>
</evidence>
<feature type="domain" description="VWFA" evidence="1">
    <location>
        <begin position="271"/>
        <end position="490"/>
    </location>
</feature>
<dbReference type="Proteomes" id="UP000637628">
    <property type="component" value="Unassembled WGS sequence"/>
</dbReference>
<evidence type="ECO:0000313" key="2">
    <source>
        <dbReference type="EMBL" id="GIE05661.1"/>
    </source>
</evidence>
<dbReference type="InterPro" id="IPR036465">
    <property type="entry name" value="vWFA_dom_sf"/>
</dbReference>
<organism evidence="2 3">
    <name type="scientific">Paractinoplanes durhamensis</name>
    <dbReference type="NCBI Taxonomy" id="113563"/>
    <lineage>
        <taxon>Bacteria</taxon>
        <taxon>Bacillati</taxon>
        <taxon>Actinomycetota</taxon>
        <taxon>Actinomycetes</taxon>
        <taxon>Micromonosporales</taxon>
        <taxon>Micromonosporaceae</taxon>
        <taxon>Paractinoplanes</taxon>
    </lineage>
</organism>
<proteinExistence type="predicted"/>
<dbReference type="PROSITE" id="PS50234">
    <property type="entry name" value="VWFA"/>
    <property type="match status" value="1"/>
</dbReference>
<keyword evidence="3" id="KW-1185">Reference proteome</keyword>
<dbReference type="CDD" id="cd00198">
    <property type="entry name" value="vWFA"/>
    <property type="match status" value="1"/>
</dbReference>
<gene>
    <name evidence="2" type="ORF">Adu01nite_70110</name>
</gene>
<name>A0ABQ3Z7B5_9ACTN</name>
<dbReference type="EMBL" id="BOML01000057">
    <property type="protein sequence ID" value="GIE05661.1"/>
    <property type="molecule type" value="Genomic_DNA"/>
</dbReference>
<dbReference type="Gene3D" id="3.40.50.410">
    <property type="entry name" value="von Willebrand factor, type A domain"/>
    <property type="match status" value="1"/>
</dbReference>
<dbReference type="SUPFAM" id="SSF53300">
    <property type="entry name" value="vWA-like"/>
    <property type="match status" value="1"/>
</dbReference>
<dbReference type="SMART" id="SM00327">
    <property type="entry name" value="VWA"/>
    <property type="match status" value="1"/>
</dbReference>
<dbReference type="RefSeq" id="WP_203733529.1">
    <property type="nucleotide sequence ID" value="NZ_BAAATX010000009.1"/>
</dbReference>
<sequence length="1049" mass="111822">MSFDIYADPTNKPFSILDGQTTTITITDQHAGTSVDPGSDMEMFIRVSMSPPGPVPTFKLAARRATDTVFGPAVTVSEQQNGSVFPPNSSDDVGDIQRLVKVLNGANQAVVYLIKFAFRDTNPPPLIWQLSITGKAPDRKSIVVVGDSLTETQQPWIDVVTPTLAYNLLNGDKLTETLTVKNMGTGTFKVTGTTPALPGTVTLGDVNTPLMTPVGPGDTFDLPVVYAPVGNSATSVNQTLTVTTDPVDTGAGVVAGHNRQVVLTAVAASLEVHMLLDVSGSMGWDFDGNSLPDRDPNSRLAQLKDGLKPFLGKLAHFGTGHGDFGVFQFPQGTPGNDTTYEVIAKQAIPDMFSDELLKHINDLVPFNSTPMGDGLNHLVGAGASVFSAETGNRRWIILFSDGAHNSGQHSPTEFVPPNGSVLREKKIHLFAIGYGRKPQSNVQFDLLTQLQTGSFEGGAVNGGNIIAVERPNTSATDLAAALSAPIKAQLTVKTGTSRDPDAVFLSGQGEARHDIQVTPYDGRAAFTINWNTPQDGRLELALLTPDCGIITADSAGHGPFPNIRFQAGQRSSAYYVDADFMAAHPGTWTMLVTVPPIIGLAAAGPVGPPQVYERYTYDVLMESTLLLRLEMDRAEYFAGDPIGVTAKLTARGLPVRKQSVVLSTLEPGQAFANWLAAQVVPEEALEEARQRLAGKDTSPAGIKGLGAEIAGLMFDPFTQPGVVTMNDVLNAGRYQATVAGSGVPERRDFYVTAIGTTEDGVEYRREAQASVQVLVRPEAASTVLSIQQTAPGTATVVAIPKDRFGNVIIAEPLPGGLVQIVGSGFETSGPLVNNVDGSYQQEITFPPGTAPSVGLESLGEPVVTVRPIPPLDDLYFVDEVLSFTPGAIKDANTHADPAAALGTVVAKPTNQFLALGGHGRLTVAIRDHAIVATRSHDDVTVFVDPGHEGRGYRVEAFDVRAKRWVPLGESPGLTQSFRLRDAGLDATRGIRVTDTSGRIRDDAGLPLTSPGACLTGVGVLKIERHVPYGGRFCRWCSWWRWWPAPRRER</sequence>
<accession>A0ABQ3Z7B5</accession>
<evidence type="ECO:0000313" key="3">
    <source>
        <dbReference type="Proteomes" id="UP000637628"/>
    </source>
</evidence>
<protein>
    <recommendedName>
        <fullName evidence="1">VWFA domain-containing protein</fullName>
    </recommendedName>
</protein>
<dbReference type="InterPro" id="IPR002035">
    <property type="entry name" value="VWF_A"/>
</dbReference>
<dbReference type="InterPro" id="IPR013783">
    <property type="entry name" value="Ig-like_fold"/>
</dbReference>
<comment type="caution">
    <text evidence="2">The sequence shown here is derived from an EMBL/GenBank/DDBJ whole genome shotgun (WGS) entry which is preliminary data.</text>
</comment>
<dbReference type="Gene3D" id="2.60.40.10">
    <property type="entry name" value="Immunoglobulins"/>
    <property type="match status" value="1"/>
</dbReference>